<sequence length="309" mass="34672">MPVKDANGTALFAWAGFSLRIPESWEPVALEKDFVRFENDRGPRLECRWQHTQGTYRLDKRLNKAASQVKRAAAIRTGSDEAPVPKPFKRALDKLGKHGFQTRTFAWTDRAAQTSLPGALLHHAESDIALMLRTFPDPQPGDAEELARTLSTARCHPQNGERPWSVFGLRAVLPGRLTVKTFSFKPGHFRIEFICGKHTRLSLERLGPARLVLKDSSLQDWAGSFFKGLNLTAATQTESASGWIVLGRSWPRGLSAWILRHFGIGRRRPFRLALALADEESKILSVRMEGPVPLTDEEFDKVCSSYEVV</sequence>
<protein>
    <submittedName>
        <fullName evidence="1">Uncharacterized protein</fullName>
    </submittedName>
</protein>
<name>A0A7M3MKU0_9BACT</name>
<dbReference type="Proteomes" id="UP000448292">
    <property type="component" value="Unassembled WGS sequence"/>
</dbReference>
<dbReference type="EMBL" id="QMIE01000001">
    <property type="protein sequence ID" value="TVM19976.1"/>
    <property type="molecule type" value="Genomic_DNA"/>
</dbReference>
<keyword evidence="2" id="KW-1185">Reference proteome</keyword>
<proteinExistence type="predicted"/>
<gene>
    <name evidence="1" type="ORF">DPQ33_01755</name>
</gene>
<comment type="caution">
    <text evidence="1">The sequence shown here is derived from an EMBL/GenBank/DDBJ whole genome shotgun (WGS) entry which is preliminary data.</text>
</comment>
<evidence type="ECO:0000313" key="2">
    <source>
        <dbReference type="Proteomes" id="UP000448292"/>
    </source>
</evidence>
<reference evidence="1 2" key="1">
    <citation type="submission" date="2018-06" db="EMBL/GenBank/DDBJ databases">
        <title>Complete genome of Desulfovibrio indonesiensis P37SLT.</title>
        <authorList>
            <person name="Crispim J.S."/>
            <person name="Vidigal P.M.P."/>
            <person name="Silva L.C.F."/>
            <person name="Laguardia C.N."/>
            <person name="Araujo L.C."/>
            <person name="Dias R.S."/>
            <person name="Sousa M.P."/>
            <person name="Paula S.O."/>
            <person name="Silva C."/>
        </authorList>
    </citation>
    <scope>NUCLEOTIDE SEQUENCE [LARGE SCALE GENOMIC DNA]</scope>
    <source>
        <strain evidence="1 2">P37SLT</strain>
    </source>
</reference>
<accession>A0A7M3MKU0</accession>
<organism evidence="1 2">
    <name type="scientific">Oceanidesulfovibrio indonesiensis</name>
    <dbReference type="NCBI Taxonomy" id="54767"/>
    <lineage>
        <taxon>Bacteria</taxon>
        <taxon>Pseudomonadati</taxon>
        <taxon>Thermodesulfobacteriota</taxon>
        <taxon>Desulfovibrionia</taxon>
        <taxon>Desulfovibrionales</taxon>
        <taxon>Desulfovibrionaceae</taxon>
        <taxon>Oceanidesulfovibrio</taxon>
    </lineage>
</organism>
<dbReference type="RefSeq" id="WP_144301438.1">
    <property type="nucleotide sequence ID" value="NZ_QMIE01000001.1"/>
</dbReference>
<dbReference type="AlphaFoldDB" id="A0A7M3MKU0"/>
<dbReference type="OrthoDB" id="5445923at2"/>
<evidence type="ECO:0000313" key="1">
    <source>
        <dbReference type="EMBL" id="TVM19976.1"/>
    </source>
</evidence>